<dbReference type="EMBL" id="JAICCF010000004">
    <property type="protein sequence ID" value="MBW8687203.1"/>
    <property type="molecule type" value="Genomic_DNA"/>
</dbReference>
<dbReference type="InterPro" id="IPR050858">
    <property type="entry name" value="Mal-CoA-ACP_Trans/PKS_FabD"/>
</dbReference>
<dbReference type="Proteomes" id="UP000812961">
    <property type="component" value="Unassembled WGS sequence"/>
</dbReference>
<accession>A0ABS7GHM2</accession>
<feature type="domain" description="Malonyl-CoA:ACP transacylase (MAT)" evidence="5">
    <location>
        <begin position="13"/>
        <end position="330"/>
    </location>
</feature>
<dbReference type="InterPro" id="IPR016036">
    <property type="entry name" value="Malonyl_transacylase_ACP-bd"/>
</dbReference>
<evidence type="ECO:0000259" key="5">
    <source>
        <dbReference type="SMART" id="SM00827"/>
    </source>
</evidence>
<dbReference type="SMART" id="SM00827">
    <property type="entry name" value="PKS_AT"/>
    <property type="match status" value="1"/>
</dbReference>
<keyword evidence="2" id="KW-0808">Transferase</keyword>
<evidence type="ECO:0000256" key="2">
    <source>
        <dbReference type="ARBA" id="ARBA00022679"/>
    </source>
</evidence>
<dbReference type="SUPFAM" id="SSF52151">
    <property type="entry name" value="FabD/lysophospholipase-like"/>
    <property type="match status" value="1"/>
</dbReference>
<proteinExistence type="predicted"/>
<comment type="catalytic activity">
    <reaction evidence="4">
        <text>holo-[ACP] + malonyl-CoA = malonyl-[ACP] + CoA</text>
        <dbReference type="Rhea" id="RHEA:41792"/>
        <dbReference type="Rhea" id="RHEA-COMP:9623"/>
        <dbReference type="Rhea" id="RHEA-COMP:9685"/>
        <dbReference type="ChEBI" id="CHEBI:57287"/>
        <dbReference type="ChEBI" id="CHEBI:57384"/>
        <dbReference type="ChEBI" id="CHEBI:64479"/>
        <dbReference type="ChEBI" id="CHEBI:78449"/>
        <dbReference type="EC" id="2.3.1.39"/>
    </reaction>
</comment>
<dbReference type="RefSeq" id="WP_220252525.1">
    <property type="nucleotide sequence ID" value="NZ_JAICCF010000004.1"/>
</dbReference>
<dbReference type="InterPro" id="IPR014043">
    <property type="entry name" value="Acyl_transferase_dom"/>
</dbReference>
<keyword evidence="7" id="KW-1185">Reference proteome</keyword>
<dbReference type="EC" id="2.3.1.39" evidence="1"/>
<evidence type="ECO:0000313" key="7">
    <source>
        <dbReference type="Proteomes" id="UP000812961"/>
    </source>
</evidence>
<name>A0ABS7GHM2_9BACT</name>
<dbReference type="InterPro" id="IPR001227">
    <property type="entry name" value="Ac_transferase_dom_sf"/>
</dbReference>
<dbReference type="Gene3D" id="3.40.366.10">
    <property type="entry name" value="Malonyl-Coenzyme A Acyl Carrier Protein, domain 2"/>
    <property type="match status" value="1"/>
</dbReference>
<dbReference type="Gene3D" id="3.30.70.250">
    <property type="entry name" value="Malonyl-CoA ACP transacylase, ACP-binding"/>
    <property type="match status" value="1"/>
</dbReference>
<reference evidence="6 7" key="1">
    <citation type="submission" date="2021-08" db="EMBL/GenBank/DDBJ databases">
        <title>The genome sequence of Chitinophaga sp. B61.</title>
        <authorList>
            <person name="Zhang X."/>
        </authorList>
    </citation>
    <scope>NUCLEOTIDE SEQUENCE [LARGE SCALE GENOMIC DNA]</scope>
    <source>
        <strain evidence="6 7">B61</strain>
    </source>
</reference>
<dbReference type="SUPFAM" id="SSF55048">
    <property type="entry name" value="Probable ACP-binding domain of malonyl-CoA ACP transacylase"/>
    <property type="match status" value="1"/>
</dbReference>
<keyword evidence="3" id="KW-0012">Acyltransferase</keyword>
<dbReference type="InterPro" id="IPR016035">
    <property type="entry name" value="Acyl_Trfase/lysoPLipase"/>
</dbReference>
<evidence type="ECO:0000313" key="6">
    <source>
        <dbReference type="EMBL" id="MBW8687203.1"/>
    </source>
</evidence>
<dbReference type="PANTHER" id="PTHR42681">
    <property type="entry name" value="MALONYL-COA-ACYL CARRIER PROTEIN TRANSACYLASE, MITOCHONDRIAL"/>
    <property type="match status" value="1"/>
</dbReference>
<sequence length="407" mass="44676">MKDMNVSRKVALLFPGTGTQYVGMGRSLCETYPIAAATFEEAADIIGFDLQKLCWEGPQAMLDDVIYSQLAILTYSVACYRVLTSVLGVNPAFGCGHSVGEYAALTCAGVFDLKSAIKLVQVRTRLLKEIGAATGSCMAAVKNIDLPVFRQLVADCSAAGHVVYHTINNHFRQQVVAGSRESVARFLQIAGEVGADTNYLFTDYASHCRIMDAGAEDMSVALNECAVHSFDWPVIATVSARPYEAGDMVKRTLLKQFIKTVRWKESMEYLVSCGVDLMIEVGPQMVLKNLLRSVSPGIKSYAMDAEEDLEELKRRYSRRGMTTAALIDRCLAIAASTKNSVIDNNADLLFDPWSQLTTMRGSYTDTPLTTDAKDNALRLLHDILTAKGFSASECKREMEFLNSQPAF</sequence>
<evidence type="ECO:0000256" key="1">
    <source>
        <dbReference type="ARBA" id="ARBA00013258"/>
    </source>
</evidence>
<dbReference type="Pfam" id="PF00698">
    <property type="entry name" value="Acyl_transf_1"/>
    <property type="match status" value="1"/>
</dbReference>
<dbReference type="PANTHER" id="PTHR42681:SF1">
    <property type="entry name" value="MALONYL-COA-ACYL CARRIER PROTEIN TRANSACYLASE, MITOCHONDRIAL"/>
    <property type="match status" value="1"/>
</dbReference>
<evidence type="ECO:0000256" key="4">
    <source>
        <dbReference type="ARBA" id="ARBA00048462"/>
    </source>
</evidence>
<evidence type="ECO:0000256" key="3">
    <source>
        <dbReference type="ARBA" id="ARBA00023315"/>
    </source>
</evidence>
<comment type="caution">
    <text evidence="6">The sequence shown here is derived from an EMBL/GenBank/DDBJ whole genome shotgun (WGS) entry which is preliminary data.</text>
</comment>
<organism evidence="6 7">
    <name type="scientific">Chitinophaga rhizophila</name>
    <dbReference type="NCBI Taxonomy" id="2866212"/>
    <lineage>
        <taxon>Bacteria</taxon>
        <taxon>Pseudomonadati</taxon>
        <taxon>Bacteroidota</taxon>
        <taxon>Chitinophagia</taxon>
        <taxon>Chitinophagales</taxon>
        <taxon>Chitinophagaceae</taxon>
        <taxon>Chitinophaga</taxon>
    </lineage>
</organism>
<protein>
    <recommendedName>
        <fullName evidence="1">[acyl-carrier-protein] S-malonyltransferase</fullName>
        <ecNumber evidence="1">2.3.1.39</ecNumber>
    </recommendedName>
</protein>
<gene>
    <name evidence="6" type="ORF">K1Y79_22890</name>
</gene>